<evidence type="ECO:0000313" key="4">
    <source>
        <dbReference type="Proteomes" id="UP000806528"/>
    </source>
</evidence>
<evidence type="ECO:0000313" key="3">
    <source>
        <dbReference type="EMBL" id="MBE3001994.1"/>
    </source>
</evidence>
<dbReference type="RefSeq" id="WP_193124585.1">
    <property type="nucleotide sequence ID" value="NZ_JADBGI010000032.1"/>
</dbReference>
<evidence type="ECO:0000256" key="2">
    <source>
        <dbReference type="SAM" id="Phobius"/>
    </source>
</evidence>
<comment type="caution">
    <text evidence="3">The sequence shown here is derived from an EMBL/GenBank/DDBJ whole genome shotgun (WGS) entry which is preliminary data.</text>
</comment>
<feature type="transmembrane region" description="Helical" evidence="2">
    <location>
        <begin position="146"/>
        <end position="164"/>
    </location>
</feature>
<dbReference type="EMBL" id="JADBGI010000032">
    <property type="protein sequence ID" value="MBE3001994.1"/>
    <property type="molecule type" value="Genomic_DNA"/>
</dbReference>
<gene>
    <name evidence="3" type="ORF">IDM40_25335</name>
</gene>
<accession>A0ABR9PDS3</accession>
<sequence>MDGVLPRTPSNRPRAGAVVALTALCLVGAPLMSLFPGGVWAAFRSLPVDSATVGVLLLAPAVVGALLAMFWVSSRLLRAAGVNHHVSCAGLVTAVSVVVPVFTAVLAPFPYESPVFTAALAALICALALGACAVPHPLPRRWRYPGAVPAVAVTAVLFLMLPAASDRAISHAASAHAQEQIASFGDSITVLEHPRWELTGAYRVHHGLRLTYEQPDQAGEPHEAGGGPGGPAAPDLSAVHVVSWTDRDLHKECDFHDVRCEPLDETSTVERPDSQARPDSPHWPGEGMLTVQRPGGAADEIRAQLADGSVASVIVNSAEFDGDLVEKAERLRVEGPDDRESLIAALAG</sequence>
<reference evidence="3 4" key="1">
    <citation type="submission" date="2020-09" db="EMBL/GenBank/DDBJ databases">
        <title>Diversity and distribution of actinomycetes associated with coral in the coast of Hainan.</title>
        <authorList>
            <person name="Li F."/>
        </authorList>
    </citation>
    <scope>NUCLEOTIDE SEQUENCE [LARGE SCALE GENOMIC DNA]</scope>
    <source>
        <strain evidence="3 4">HNM0947</strain>
    </source>
</reference>
<proteinExistence type="predicted"/>
<feature type="transmembrane region" description="Helical" evidence="2">
    <location>
        <begin position="115"/>
        <end position="134"/>
    </location>
</feature>
<dbReference type="Proteomes" id="UP000806528">
    <property type="component" value="Unassembled WGS sequence"/>
</dbReference>
<organism evidence="3 4">
    <name type="scientific">Nocardiopsis coralli</name>
    <dbReference type="NCBI Taxonomy" id="2772213"/>
    <lineage>
        <taxon>Bacteria</taxon>
        <taxon>Bacillati</taxon>
        <taxon>Actinomycetota</taxon>
        <taxon>Actinomycetes</taxon>
        <taxon>Streptosporangiales</taxon>
        <taxon>Nocardiopsidaceae</taxon>
        <taxon>Nocardiopsis</taxon>
    </lineage>
</organism>
<feature type="transmembrane region" description="Helical" evidence="2">
    <location>
        <begin position="51"/>
        <end position="74"/>
    </location>
</feature>
<protein>
    <submittedName>
        <fullName evidence="3">Uncharacterized protein</fullName>
    </submittedName>
</protein>
<keyword evidence="2" id="KW-1133">Transmembrane helix</keyword>
<feature type="transmembrane region" description="Helical" evidence="2">
    <location>
        <begin position="86"/>
        <end position="109"/>
    </location>
</feature>
<evidence type="ECO:0000256" key="1">
    <source>
        <dbReference type="SAM" id="MobiDB-lite"/>
    </source>
</evidence>
<feature type="region of interest" description="Disordered" evidence="1">
    <location>
        <begin position="264"/>
        <end position="288"/>
    </location>
</feature>
<feature type="compositionally biased region" description="Basic and acidic residues" evidence="1">
    <location>
        <begin position="264"/>
        <end position="280"/>
    </location>
</feature>
<keyword evidence="2" id="KW-0472">Membrane</keyword>
<name>A0ABR9PDS3_9ACTN</name>
<keyword evidence="4" id="KW-1185">Reference proteome</keyword>
<keyword evidence="2" id="KW-0812">Transmembrane</keyword>